<dbReference type="EMBL" id="LXJU01000014">
    <property type="protein sequence ID" value="OGE51175.1"/>
    <property type="molecule type" value="Genomic_DNA"/>
</dbReference>
<dbReference type="Proteomes" id="UP000177622">
    <property type="component" value="Unassembled WGS sequence"/>
</dbReference>
<dbReference type="OrthoDB" id="4359058at2759"/>
<comment type="caution">
    <text evidence="1">The sequence shown here is derived from an EMBL/GenBank/DDBJ whole genome shotgun (WGS) entry which is preliminary data.</text>
</comment>
<evidence type="ECO:0000313" key="2">
    <source>
        <dbReference type="Proteomes" id="UP000177622"/>
    </source>
</evidence>
<protein>
    <submittedName>
        <fullName evidence="1">Uncharacterized protein</fullName>
    </submittedName>
</protein>
<sequence length="102" mass="11349">MTAFAARNGCLSTQDTKYGWVDIVQLAKDDNAQTDATLSKPVKNADTFSYWINDVILNFATSAAGGVKMSIKQHRQPKNRDHPDSLSALKHVVFKPEDHSSW</sequence>
<dbReference type="AlphaFoldDB" id="A0A1F5LDE0"/>
<accession>A0A1F5LDE0</accession>
<name>A0A1F5LDE0_PENAI</name>
<dbReference type="RefSeq" id="XP_022486620.1">
    <property type="nucleotide sequence ID" value="XM_022633397.1"/>
</dbReference>
<evidence type="ECO:0000313" key="1">
    <source>
        <dbReference type="EMBL" id="OGE51175.1"/>
    </source>
</evidence>
<gene>
    <name evidence="1" type="ORF">PENARI_c014G00266</name>
</gene>
<proteinExistence type="predicted"/>
<reference evidence="1 2" key="1">
    <citation type="journal article" date="2016" name="Sci. Rep.">
        <title>Penicillium arizonense, a new, genome sequenced fungal species, reveals a high chemical diversity in secreted metabolites.</title>
        <authorList>
            <person name="Grijseels S."/>
            <person name="Nielsen J.C."/>
            <person name="Randelovic M."/>
            <person name="Nielsen J."/>
            <person name="Nielsen K.F."/>
            <person name="Workman M."/>
            <person name="Frisvad J.C."/>
        </authorList>
    </citation>
    <scope>NUCLEOTIDE SEQUENCE [LARGE SCALE GENOMIC DNA]</scope>
    <source>
        <strain evidence="1 2">CBS 141311</strain>
    </source>
</reference>
<dbReference type="GeneID" id="34578131"/>
<organism evidence="1 2">
    <name type="scientific">Penicillium arizonense</name>
    <dbReference type="NCBI Taxonomy" id="1835702"/>
    <lineage>
        <taxon>Eukaryota</taxon>
        <taxon>Fungi</taxon>
        <taxon>Dikarya</taxon>
        <taxon>Ascomycota</taxon>
        <taxon>Pezizomycotina</taxon>
        <taxon>Eurotiomycetes</taxon>
        <taxon>Eurotiomycetidae</taxon>
        <taxon>Eurotiales</taxon>
        <taxon>Aspergillaceae</taxon>
        <taxon>Penicillium</taxon>
    </lineage>
</organism>
<keyword evidence="2" id="KW-1185">Reference proteome</keyword>